<protein>
    <submittedName>
        <fullName evidence="1">Gas vesicle protein</fullName>
    </submittedName>
</protein>
<organism evidence="1 2">
    <name type="scientific">Jiangella asiatica</name>
    <dbReference type="NCBI Taxonomy" id="2530372"/>
    <lineage>
        <taxon>Bacteria</taxon>
        <taxon>Bacillati</taxon>
        <taxon>Actinomycetota</taxon>
        <taxon>Actinomycetes</taxon>
        <taxon>Jiangellales</taxon>
        <taxon>Jiangellaceae</taxon>
        <taxon>Jiangella</taxon>
    </lineage>
</organism>
<dbReference type="EMBL" id="SMKZ01000061">
    <property type="protein sequence ID" value="TDD99039.1"/>
    <property type="molecule type" value="Genomic_DNA"/>
</dbReference>
<dbReference type="RefSeq" id="WP_131900751.1">
    <property type="nucleotide sequence ID" value="NZ_SMKZ01000061.1"/>
</dbReference>
<name>A0A4R5CIU2_9ACTN</name>
<dbReference type="Pfam" id="PF05120">
    <property type="entry name" value="GvpG"/>
    <property type="match status" value="1"/>
</dbReference>
<dbReference type="InterPro" id="IPR007804">
    <property type="entry name" value="GvpG"/>
</dbReference>
<keyword evidence="2" id="KW-1185">Reference proteome</keyword>
<dbReference type="AlphaFoldDB" id="A0A4R5CIU2"/>
<sequence>MGFLTALVTWPTAPARGVVAVARLVAAEAERQYRDPSAIRRALEQVQHDREAGLLSEEEAAAMEDELIGRLL</sequence>
<evidence type="ECO:0000313" key="2">
    <source>
        <dbReference type="Proteomes" id="UP000294739"/>
    </source>
</evidence>
<gene>
    <name evidence="1" type="ORF">E1269_27795</name>
</gene>
<evidence type="ECO:0000313" key="1">
    <source>
        <dbReference type="EMBL" id="TDD99039.1"/>
    </source>
</evidence>
<comment type="caution">
    <text evidence="1">The sequence shown here is derived from an EMBL/GenBank/DDBJ whole genome shotgun (WGS) entry which is preliminary data.</text>
</comment>
<dbReference type="InParanoid" id="A0A4R5CIU2"/>
<accession>A0A4R5CIU2</accession>
<dbReference type="Proteomes" id="UP000294739">
    <property type="component" value="Unassembled WGS sequence"/>
</dbReference>
<reference evidence="1 2" key="1">
    <citation type="submission" date="2019-03" db="EMBL/GenBank/DDBJ databases">
        <title>Draft genome sequences of novel Actinobacteria.</title>
        <authorList>
            <person name="Sahin N."/>
            <person name="Ay H."/>
            <person name="Saygin H."/>
        </authorList>
    </citation>
    <scope>NUCLEOTIDE SEQUENCE [LARGE SCALE GENOMIC DNA]</scope>
    <source>
        <strain evidence="1 2">5K138</strain>
    </source>
</reference>
<proteinExistence type="predicted"/>